<evidence type="ECO:0000313" key="2">
    <source>
        <dbReference type="EMBL" id="EME43376.1"/>
    </source>
</evidence>
<accession>M2YN59</accession>
<dbReference type="EMBL" id="KB446540">
    <property type="protein sequence ID" value="EME43376.1"/>
    <property type="molecule type" value="Genomic_DNA"/>
</dbReference>
<sequence>MEYMRGAWNGLWGYVISRQPQVLQLQPVRSTTGQSEGSEADDEDIPGSLPWLNDPAGDDLHGTTAATTRSGSRRRLYTGSTTGGLRHSPMHNGSRQGFPISRQSTHVSRRSSPPQLTSPPHYYQRPEQALESHEQKMKRRLEERHDRQFVKRRKVAPFASAVSKRAGLTVEKEQWYRWLEKADLAEVDKDDREEPPVQPRQSSPKSAGIDGNVGGDSRVESQREARQELLDLSLNAPGNRRSSQSPTGSPSGRGKKGGRSTSRSAPGPSPPEPFPTGPPGQPRGSGAGSGANGRPFAPRTSPKPGPPKQSGPRTRSSQQPVQGDGYETPDDLKIFGTNKLCDVNNQQGVRRSLSPAGRTRRGKTSSGNSASPPLQTDRPGRGSTPPRTGPVASPNISRPKSKSPLWVDVLPETETIIRFCEASDWGTQYTGSGGLYCLLRAILQSIQAQHPYDDRGLTVEGLRDFIVENAVDTFNEYLLNLDEEQLRQEKNFNTDEAGMAVAALGYRLIVISERNVDVYTMDMGKSDRFEQNGGYLIVHHDFYSYRAGHFSSVGPYRESRDGGQIRVNTVQEPRGPTPDDALQTAVQDSLETAKKEAAARTTRSKAWSRKASLDNGVSNSNQAITDERLASFRDGLSAIIHQSRYTKGTSLNVVHSAVNYNLRCRPGNALYTHVEFEEDEVRAALTQLFANHDLVEYPVHGNYDRVRRHRDLSGPYFGANCPRGPQISREKQPPQARNGSASAGQTSGQPRSIHEHKHPKRTKSKSPEPSADPEVQIPARRLSNYRKGLVAIMDHAEHRPKYFNPGVKHDKMLLRLNRYLERIDIGNYREEGFIEAQSKAVLSALDAKGDLVRYPVGEDLLQRLGSPNTATQPQNDNTIQESQIETETLAPKQHSGKGKAKSPPPSSRHARNSSHQRENVETETLAPKQHSGKKRKSTTGTSAAPAVSPSKRRKSPETSTSGLTKSGKRRPAFGSLAKKLEDMANKK</sequence>
<feature type="region of interest" description="Disordered" evidence="1">
    <location>
        <begin position="187"/>
        <end position="403"/>
    </location>
</feature>
<feature type="region of interest" description="Disordered" evidence="1">
    <location>
        <begin position="711"/>
        <end position="780"/>
    </location>
</feature>
<dbReference type="HOGENOM" id="CLU_302272_0_0_1"/>
<evidence type="ECO:0000313" key="3">
    <source>
        <dbReference type="Proteomes" id="UP000016933"/>
    </source>
</evidence>
<feature type="compositionally biased region" description="Basic residues" evidence="1">
    <location>
        <begin position="754"/>
        <end position="764"/>
    </location>
</feature>
<feature type="region of interest" description="Disordered" evidence="1">
    <location>
        <begin position="888"/>
        <end position="987"/>
    </location>
</feature>
<feature type="compositionally biased region" description="Pro residues" evidence="1">
    <location>
        <begin position="267"/>
        <end position="281"/>
    </location>
</feature>
<feature type="compositionally biased region" description="Polar residues" evidence="1">
    <location>
        <begin position="364"/>
        <end position="374"/>
    </location>
</feature>
<evidence type="ECO:0000256" key="1">
    <source>
        <dbReference type="SAM" id="MobiDB-lite"/>
    </source>
</evidence>
<reference evidence="3" key="1">
    <citation type="journal article" date="2012" name="PLoS Genet.">
        <title>The genomes of the fungal plant pathogens Cladosporium fulvum and Dothistroma septosporum reveal adaptation to different hosts and lifestyles but also signatures of common ancestry.</title>
        <authorList>
            <person name="de Wit P.J.G.M."/>
            <person name="van der Burgt A."/>
            <person name="Oekmen B."/>
            <person name="Stergiopoulos I."/>
            <person name="Abd-Elsalam K.A."/>
            <person name="Aerts A.L."/>
            <person name="Bahkali A.H."/>
            <person name="Beenen H.G."/>
            <person name="Chettri P."/>
            <person name="Cox M.P."/>
            <person name="Datema E."/>
            <person name="de Vries R.P."/>
            <person name="Dhillon B."/>
            <person name="Ganley A.R."/>
            <person name="Griffiths S.A."/>
            <person name="Guo Y."/>
            <person name="Hamelin R.C."/>
            <person name="Henrissat B."/>
            <person name="Kabir M.S."/>
            <person name="Jashni M.K."/>
            <person name="Kema G."/>
            <person name="Klaubauf S."/>
            <person name="Lapidus A."/>
            <person name="Levasseur A."/>
            <person name="Lindquist E."/>
            <person name="Mehrabi R."/>
            <person name="Ohm R.A."/>
            <person name="Owen T.J."/>
            <person name="Salamov A."/>
            <person name="Schwelm A."/>
            <person name="Schijlen E."/>
            <person name="Sun H."/>
            <person name="van den Burg H.A."/>
            <person name="van Ham R.C.H.J."/>
            <person name="Zhang S."/>
            <person name="Goodwin S.B."/>
            <person name="Grigoriev I.V."/>
            <person name="Collemare J."/>
            <person name="Bradshaw R.E."/>
        </authorList>
    </citation>
    <scope>NUCLEOTIDE SEQUENCE [LARGE SCALE GENOMIC DNA]</scope>
    <source>
        <strain evidence="3">NZE10 / CBS 128990</strain>
    </source>
</reference>
<dbReference type="OMA" id="EDGILAC"/>
<dbReference type="OrthoDB" id="10643740at2759"/>
<gene>
    <name evidence="2" type="ORF">DOTSEDRAFT_54218</name>
</gene>
<feature type="compositionally biased region" description="Basic and acidic residues" evidence="1">
    <location>
        <begin position="128"/>
        <end position="146"/>
    </location>
</feature>
<protein>
    <submittedName>
        <fullName evidence="2">Uncharacterized protein</fullName>
    </submittedName>
</protein>
<organism evidence="2 3">
    <name type="scientific">Dothistroma septosporum (strain NZE10 / CBS 128990)</name>
    <name type="common">Red band needle blight fungus</name>
    <name type="synonym">Mycosphaerella pini</name>
    <dbReference type="NCBI Taxonomy" id="675120"/>
    <lineage>
        <taxon>Eukaryota</taxon>
        <taxon>Fungi</taxon>
        <taxon>Dikarya</taxon>
        <taxon>Ascomycota</taxon>
        <taxon>Pezizomycotina</taxon>
        <taxon>Dothideomycetes</taxon>
        <taxon>Dothideomycetidae</taxon>
        <taxon>Mycosphaerellales</taxon>
        <taxon>Mycosphaerellaceae</taxon>
        <taxon>Dothistroma</taxon>
    </lineage>
</organism>
<dbReference type="AlphaFoldDB" id="M2YN59"/>
<name>M2YN59_DOTSN</name>
<proteinExistence type="predicted"/>
<feature type="compositionally biased region" description="Basic and acidic residues" evidence="1">
    <location>
        <begin position="217"/>
        <end position="229"/>
    </location>
</feature>
<feature type="compositionally biased region" description="Basic and acidic residues" evidence="1">
    <location>
        <begin position="978"/>
        <end position="987"/>
    </location>
</feature>
<feature type="compositionally biased region" description="Polar residues" evidence="1">
    <location>
        <begin position="735"/>
        <end position="750"/>
    </location>
</feature>
<feature type="compositionally biased region" description="Polar residues" evidence="1">
    <location>
        <begin position="26"/>
        <end position="37"/>
    </location>
</feature>
<dbReference type="Proteomes" id="UP000016933">
    <property type="component" value="Unassembled WGS sequence"/>
</dbReference>
<feature type="region of interest" description="Disordered" evidence="1">
    <location>
        <begin position="26"/>
        <end position="146"/>
    </location>
</feature>
<reference evidence="2 3" key="2">
    <citation type="journal article" date="2012" name="PLoS Pathog.">
        <title>Diverse lifestyles and strategies of plant pathogenesis encoded in the genomes of eighteen Dothideomycetes fungi.</title>
        <authorList>
            <person name="Ohm R.A."/>
            <person name="Feau N."/>
            <person name="Henrissat B."/>
            <person name="Schoch C.L."/>
            <person name="Horwitz B.A."/>
            <person name="Barry K.W."/>
            <person name="Condon B.J."/>
            <person name="Copeland A.C."/>
            <person name="Dhillon B."/>
            <person name="Glaser F."/>
            <person name="Hesse C.N."/>
            <person name="Kosti I."/>
            <person name="LaButti K."/>
            <person name="Lindquist E.A."/>
            <person name="Lucas S."/>
            <person name="Salamov A.A."/>
            <person name="Bradshaw R.E."/>
            <person name="Ciuffetti L."/>
            <person name="Hamelin R.C."/>
            <person name="Kema G.H.J."/>
            <person name="Lawrence C."/>
            <person name="Scott J.A."/>
            <person name="Spatafora J.W."/>
            <person name="Turgeon B.G."/>
            <person name="de Wit P.J.G.M."/>
            <person name="Zhong S."/>
            <person name="Goodwin S.B."/>
            <person name="Grigoriev I.V."/>
        </authorList>
    </citation>
    <scope>NUCLEOTIDE SEQUENCE [LARGE SCALE GENOMIC DNA]</scope>
    <source>
        <strain evidence="3">NZE10 / CBS 128990</strain>
    </source>
</reference>
<keyword evidence="3" id="KW-1185">Reference proteome</keyword>
<feature type="compositionally biased region" description="Low complexity" evidence="1">
    <location>
        <begin position="381"/>
        <end position="390"/>
    </location>
</feature>
<feature type="compositionally biased region" description="Polar residues" evidence="1">
    <location>
        <begin position="91"/>
        <end position="115"/>
    </location>
</feature>